<evidence type="ECO:0000313" key="2">
    <source>
        <dbReference type="Proteomes" id="UP001346559"/>
    </source>
</evidence>
<accession>A0ABZ0Z8K2</accession>
<protein>
    <submittedName>
        <fullName evidence="1">Uncharacterized protein</fullName>
    </submittedName>
</protein>
<organism evidence="1 2">
    <name type="scientific">phage Lak_Megaphage_RVC_AP1_GC26</name>
    <dbReference type="NCBI Taxonomy" id="3109224"/>
    <lineage>
        <taxon>Viruses</taxon>
        <taxon>Duplodnaviria</taxon>
        <taxon>Heunggongvirae</taxon>
        <taxon>Uroviricota</taxon>
        <taxon>Caudoviricetes</taxon>
        <taxon>Caudoviricetes code 15 clade</taxon>
    </lineage>
</organism>
<keyword evidence="2" id="KW-1185">Reference proteome</keyword>
<dbReference type="EMBL" id="OR769218">
    <property type="protein sequence ID" value="WQJ54394.1"/>
    <property type="molecule type" value="Genomic_DNA"/>
</dbReference>
<evidence type="ECO:0000313" key="1">
    <source>
        <dbReference type="EMBL" id="WQJ54394.1"/>
    </source>
</evidence>
<dbReference type="Proteomes" id="UP001346559">
    <property type="component" value="Segment"/>
</dbReference>
<name>A0ABZ0Z8K2_9CAUD</name>
<proteinExistence type="predicted"/>
<sequence>MSKNKILSIYLARDERGEHSEHPKFHDELELYGKLHVFYDTPIFNNSTGKWELSRQLGGEIPSYMFPDIKEKECRKFISFENDHENQLTSLCEIFVAMKKMKEENETNKNKGQTEVQME</sequence>
<reference evidence="1 2" key="1">
    <citation type="submission" date="2023-11" db="EMBL/GenBank/DDBJ databases">
        <authorList>
            <person name="Cook R."/>
            <person name="Crisci M."/>
            <person name="Pye H."/>
            <person name="Adriaenssens E."/>
            <person name="Santini J."/>
        </authorList>
    </citation>
    <scope>NUCLEOTIDE SEQUENCE [LARGE SCALE GENOMIC DNA]</scope>
    <source>
        <strain evidence="1">Lak_Megaphage_RVC_AP1_GC26</strain>
    </source>
</reference>